<dbReference type="Gene3D" id="3.40.50.150">
    <property type="entry name" value="Vaccinia Virus protein VP39"/>
    <property type="match status" value="1"/>
</dbReference>
<evidence type="ECO:0000256" key="5">
    <source>
        <dbReference type="ARBA" id="ARBA00022747"/>
    </source>
</evidence>
<dbReference type="PROSITE" id="PS00093">
    <property type="entry name" value="N4_MTASE"/>
    <property type="match status" value="1"/>
</dbReference>
<sequence length="269" mass="32046">MNFLEKKDFIMTNKTNFIYNEDAREMEELKQSIVDLVITSPPYFNLVDYKSSKQIGFAETYQRYLQSLNQVWKRCIDSLKDDGTICINVCSTVEITRKNQNCYYDIKHDIEKYFVNHGFYIEGTIIWDIINSKYIENQVYKFNDIYSNENTLILNNYEYVMIFKKRKGFIKHSKVFSETRLLDYIWHIPWDYSTRPPAFPKELVNKLIEIYSIGKDVILDPFMGQATTAICSFENNRNFITYETNRKTYVQGKKLLQKIGALDNYKEDC</sequence>
<dbReference type="GO" id="GO:0008170">
    <property type="term" value="F:N-methyltransferase activity"/>
    <property type="evidence" value="ECO:0007669"/>
    <property type="project" value="InterPro"/>
</dbReference>
<comment type="catalytic activity">
    <reaction evidence="7">
        <text>a 2'-deoxycytidine in DNA + S-adenosyl-L-methionine = an N(4)-methyl-2'-deoxycytidine in DNA + S-adenosyl-L-homocysteine + H(+)</text>
        <dbReference type="Rhea" id="RHEA:16857"/>
        <dbReference type="Rhea" id="RHEA-COMP:11369"/>
        <dbReference type="Rhea" id="RHEA-COMP:13674"/>
        <dbReference type="ChEBI" id="CHEBI:15378"/>
        <dbReference type="ChEBI" id="CHEBI:57856"/>
        <dbReference type="ChEBI" id="CHEBI:59789"/>
        <dbReference type="ChEBI" id="CHEBI:85452"/>
        <dbReference type="ChEBI" id="CHEBI:137933"/>
        <dbReference type="EC" id="2.1.1.113"/>
    </reaction>
</comment>
<evidence type="ECO:0000256" key="8">
    <source>
        <dbReference type="RuleBase" id="RU362026"/>
    </source>
</evidence>
<keyword evidence="2 10" id="KW-0489">Methyltransferase</keyword>
<evidence type="ECO:0000256" key="2">
    <source>
        <dbReference type="ARBA" id="ARBA00022603"/>
    </source>
</evidence>
<evidence type="ECO:0000256" key="7">
    <source>
        <dbReference type="ARBA" id="ARBA00049120"/>
    </source>
</evidence>
<evidence type="ECO:0000313" key="10">
    <source>
        <dbReference type="EMBL" id="GAM80313.1"/>
    </source>
</evidence>
<comment type="caution">
    <text evidence="10">The sequence shown here is derived from an EMBL/GenBank/DDBJ whole genome shotgun (WGS) entry which is preliminary data.</text>
</comment>
<organism evidence="10 11">
    <name type="scientific">Lactococcus lactis subsp. lactis</name>
    <name type="common">Streptococcus lactis</name>
    <dbReference type="NCBI Taxonomy" id="1360"/>
    <lineage>
        <taxon>Bacteria</taxon>
        <taxon>Bacillati</taxon>
        <taxon>Bacillota</taxon>
        <taxon>Bacilli</taxon>
        <taxon>Lactobacillales</taxon>
        <taxon>Streptococcaceae</taxon>
        <taxon>Lactococcus</taxon>
    </lineage>
</organism>
<dbReference type="SUPFAM" id="SSF53335">
    <property type="entry name" value="S-adenosyl-L-methionine-dependent methyltransferases"/>
    <property type="match status" value="1"/>
</dbReference>
<feature type="domain" description="DNA methylase N-4/N-6" evidence="9">
    <location>
        <begin position="34"/>
        <end position="248"/>
    </location>
</feature>
<accession>A0A0B8QZG4</accession>
<dbReference type="EMBL" id="BBSI01000022">
    <property type="protein sequence ID" value="GAM80313.1"/>
    <property type="molecule type" value="Genomic_DNA"/>
</dbReference>
<reference evidence="10 11" key="1">
    <citation type="submission" date="2015-01" db="EMBL/GenBank/DDBJ databases">
        <title>Lactococcus lactis subsp.lactis JCM 5805 whole genome shotgun sequence.</title>
        <authorList>
            <person name="Fujii T."/>
            <person name="Tomita Y."/>
            <person name="Ikushima S."/>
            <person name="Fujiwara D."/>
        </authorList>
    </citation>
    <scope>NUCLEOTIDE SEQUENCE [LARGE SCALE GENOMIC DNA]</scope>
    <source>
        <strain evidence="10 11">JCM 5805</strain>
    </source>
</reference>
<dbReference type="AlphaFoldDB" id="A0A0B8QZG4"/>
<evidence type="ECO:0000259" key="9">
    <source>
        <dbReference type="Pfam" id="PF01555"/>
    </source>
</evidence>
<dbReference type="REBASE" id="110303">
    <property type="entry name" value="M.Lla5805ORF1424P"/>
</dbReference>
<dbReference type="InterPro" id="IPR001091">
    <property type="entry name" value="RM_Methyltransferase"/>
</dbReference>
<dbReference type="InterPro" id="IPR017985">
    <property type="entry name" value="MeTrfase_CN4_CS"/>
</dbReference>
<evidence type="ECO:0000256" key="1">
    <source>
        <dbReference type="ARBA" id="ARBA00010203"/>
    </source>
</evidence>
<keyword evidence="3" id="KW-0808">Transferase</keyword>
<dbReference type="Pfam" id="PF01555">
    <property type="entry name" value="N6_N4_Mtase"/>
    <property type="match status" value="1"/>
</dbReference>
<keyword evidence="6" id="KW-0238">DNA-binding</keyword>
<evidence type="ECO:0000256" key="3">
    <source>
        <dbReference type="ARBA" id="ARBA00022679"/>
    </source>
</evidence>
<dbReference type="InterPro" id="IPR029063">
    <property type="entry name" value="SAM-dependent_MTases_sf"/>
</dbReference>
<evidence type="ECO:0000256" key="6">
    <source>
        <dbReference type="ARBA" id="ARBA00023125"/>
    </source>
</evidence>
<proteinExistence type="inferred from homology"/>
<dbReference type="InterPro" id="IPR002941">
    <property type="entry name" value="DNA_methylase_N4/N6"/>
</dbReference>
<comment type="similarity">
    <text evidence="1">Belongs to the N(4)/N(6)-methyltransferase family. N(4) subfamily.</text>
</comment>
<evidence type="ECO:0000313" key="11">
    <source>
        <dbReference type="Proteomes" id="UP000031847"/>
    </source>
</evidence>
<dbReference type="GO" id="GO:0009307">
    <property type="term" value="P:DNA restriction-modification system"/>
    <property type="evidence" value="ECO:0007669"/>
    <property type="project" value="UniProtKB-KW"/>
</dbReference>
<gene>
    <name evidence="10" type="ORF">JCM5805K_1424</name>
</gene>
<protein>
    <recommendedName>
        <fullName evidence="8">Methyltransferase</fullName>
        <ecNumber evidence="8">2.1.1.-</ecNumber>
    </recommendedName>
</protein>
<name>A0A0B8QZG4_LACLL</name>
<dbReference type="EC" id="2.1.1.-" evidence="8"/>
<dbReference type="GO" id="GO:0015667">
    <property type="term" value="F:site-specific DNA-methyltransferase (cytosine-N4-specific) activity"/>
    <property type="evidence" value="ECO:0007669"/>
    <property type="project" value="UniProtKB-EC"/>
</dbReference>
<dbReference type="GO" id="GO:0003677">
    <property type="term" value="F:DNA binding"/>
    <property type="evidence" value="ECO:0007669"/>
    <property type="project" value="UniProtKB-KW"/>
</dbReference>
<keyword evidence="5" id="KW-0680">Restriction system</keyword>
<dbReference type="PRINTS" id="PR00508">
    <property type="entry name" value="S21N4MTFRASE"/>
</dbReference>
<evidence type="ECO:0000256" key="4">
    <source>
        <dbReference type="ARBA" id="ARBA00022691"/>
    </source>
</evidence>
<dbReference type="GO" id="GO:0032259">
    <property type="term" value="P:methylation"/>
    <property type="evidence" value="ECO:0007669"/>
    <property type="project" value="UniProtKB-KW"/>
</dbReference>
<keyword evidence="4" id="KW-0949">S-adenosyl-L-methionine</keyword>
<dbReference type="Proteomes" id="UP000031847">
    <property type="component" value="Unassembled WGS sequence"/>
</dbReference>